<keyword evidence="1" id="KW-0687">Ribonucleoprotein</keyword>
<gene>
    <name evidence="1" type="ORF">SAMN05216266_11891</name>
</gene>
<dbReference type="Pfam" id="PF02482">
    <property type="entry name" value="Ribosomal_S30AE"/>
    <property type="match status" value="1"/>
</dbReference>
<dbReference type="Gene3D" id="3.30.160.100">
    <property type="entry name" value="Ribosome hibernation promotion factor-like"/>
    <property type="match status" value="1"/>
</dbReference>
<protein>
    <submittedName>
        <fullName evidence="1">Sigma 54 modulation protein / S30EA ribosomal protein</fullName>
    </submittedName>
</protein>
<keyword evidence="1" id="KW-0689">Ribosomal protein</keyword>
<dbReference type="InterPro" id="IPR003489">
    <property type="entry name" value="RHF/RaiA"/>
</dbReference>
<dbReference type="AlphaFoldDB" id="A0A1I1BXI3"/>
<dbReference type="RefSeq" id="WP_091676297.1">
    <property type="nucleotide sequence ID" value="NZ_FOKG01000018.1"/>
</dbReference>
<sequence>MQVQVNTDANIEGNAALLAHVEAEISAALARFDEQITRIEVHLSDDNGQRPGNTDKRCMLEARPAGQQPVVVTHNAETIDQACSGATQKLKHLLESSFGRLADRGGHATIRDGHSH</sequence>
<dbReference type="Proteomes" id="UP000243799">
    <property type="component" value="Unassembled WGS sequence"/>
</dbReference>
<accession>A0A1I1BXI3</accession>
<reference evidence="2" key="1">
    <citation type="submission" date="2016-10" db="EMBL/GenBank/DDBJ databases">
        <authorList>
            <person name="Varghese N."/>
            <person name="Submissions S."/>
        </authorList>
    </citation>
    <scope>NUCLEOTIDE SEQUENCE [LARGE SCALE GENOMIC DNA]</scope>
    <source>
        <strain evidence="2">CGMCC 4.3568</strain>
    </source>
</reference>
<evidence type="ECO:0000313" key="1">
    <source>
        <dbReference type="EMBL" id="SFB54867.1"/>
    </source>
</evidence>
<evidence type="ECO:0000313" key="2">
    <source>
        <dbReference type="Proteomes" id="UP000243799"/>
    </source>
</evidence>
<dbReference type="OrthoDB" id="121633at2"/>
<proteinExistence type="predicted"/>
<dbReference type="GO" id="GO:0005840">
    <property type="term" value="C:ribosome"/>
    <property type="evidence" value="ECO:0007669"/>
    <property type="project" value="UniProtKB-KW"/>
</dbReference>
<dbReference type="EMBL" id="FOKG01000018">
    <property type="protein sequence ID" value="SFB54867.1"/>
    <property type="molecule type" value="Genomic_DNA"/>
</dbReference>
<dbReference type="SUPFAM" id="SSF69754">
    <property type="entry name" value="Ribosome binding protein Y (YfiA homologue)"/>
    <property type="match status" value="1"/>
</dbReference>
<dbReference type="STRING" id="490629.SAMN05216266_11891"/>
<dbReference type="InterPro" id="IPR036567">
    <property type="entry name" value="RHF-like"/>
</dbReference>
<name>A0A1I1BXI3_9PSEU</name>
<organism evidence="1 2">
    <name type="scientific">Amycolatopsis marina</name>
    <dbReference type="NCBI Taxonomy" id="490629"/>
    <lineage>
        <taxon>Bacteria</taxon>
        <taxon>Bacillati</taxon>
        <taxon>Actinomycetota</taxon>
        <taxon>Actinomycetes</taxon>
        <taxon>Pseudonocardiales</taxon>
        <taxon>Pseudonocardiaceae</taxon>
        <taxon>Amycolatopsis</taxon>
    </lineage>
</organism>
<keyword evidence="2" id="KW-1185">Reference proteome</keyword>